<evidence type="ECO:0000259" key="2">
    <source>
        <dbReference type="Pfam" id="PF16344"/>
    </source>
</evidence>
<dbReference type="PANTHER" id="PTHR30273">
    <property type="entry name" value="PERIPLASMIC SIGNAL SENSOR AND SIGMA FACTOR ACTIVATOR FECR-RELATED"/>
    <property type="match status" value="1"/>
</dbReference>
<gene>
    <name evidence="3" type="ORF">ECE50_029240</name>
</gene>
<reference evidence="3" key="1">
    <citation type="submission" date="2020-05" db="EMBL/GenBank/DDBJ databases">
        <title>Chitinophaga laudate sp. nov., isolated from a tropical peat swamp.</title>
        <authorList>
            <person name="Goh C.B.S."/>
            <person name="Lee M.S."/>
            <person name="Parimannan S."/>
            <person name="Pasbakhsh P."/>
            <person name="Yule C.M."/>
            <person name="Rajandas H."/>
            <person name="Loke S."/>
            <person name="Croft L."/>
            <person name="Tan J.B.L."/>
        </authorList>
    </citation>
    <scope>NUCLEOTIDE SEQUENCE</scope>
    <source>
        <strain evidence="3">Mgbs1</strain>
    </source>
</reference>
<evidence type="ECO:0000313" key="3">
    <source>
        <dbReference type="EMBL" id="NSL90945.1"/>
    </source>
</evidence>
<dbReference type="EMBL" id="RIAR02000001">
    <property type="protein sequence ID" value="NSL90945.1"/>
    <property type="molecule type" value="Genomic_DNA"/>
</dbReference>
<feature type="domain" description="FecR protein" evidence="1">
    <location>
        <begin position="161"/>
        <end position="254"/>
    </location>
</feature>
<keyword evidence="4" id="KW-1185">Reference proteome</keyword>
<name>A0A3S1CW92_9BACT</name>
<dbReference type="InterPro" id="IPR012373">
    <property type="entry name" value="Ferrdict_sens_TM"/>
</dbReference>
<sequence>MEQQQEKIFQLYIQQLTGHLSEEEEAYVQRMLAEDPAFAATWAALEAEGKEMDVQGYLHRVDEQAALQQLQQRSLRPASRKRWLAAAAVLLLLLSGGYFFFRSTPATPPLAQIKPPVQLLLANGRQINLDNDSAVRTVSNATLTTGNNMLRYESADTAMNTLQVPAGASYRLMLSDGTEVWLNAATSMRFPFHFSGGSREVYVSGEAYFKVAKHPQQPFTVHTPLTNIQVLGTAFNVNTYHNGNVRTSLVEGKVITSAANGLQTTLQPGYQSDYSAATGFAASRFDEEEVLSWINGVYYFHHMPLPELAAAASRFYGITIVTDPQKHARTATTGIMERDKLSAFLNDLETTAQVKYSYKDGVLHLE</sequence>
<dbReference type="AlphaFoldDB" id="A0A3S1CW92"/>
<dbReference type="Proteomes" id="UP000281028">
    <property type="component" value="Unassembled WGS sequence"/>
</dbReference>
<dbReference type="Pfam" id="PF04773">
    <property type="entry name" value="FecR"/>
    <property type="match status" value="1"/>
</dbReference>
<evidence type="ECO:0000313" key="4">
    <source>
        <dbReference type="Proteomes" id="UP000281028"/>
    </source>
</evidence>
<feature type="domain" description="Protein FecR C-terminal" evidence="2">
    <location>
        <begin position="298"/>
        <end position="360"/>
    </location>
</feature>
<accession>A0A3S1CW92</accession>
<organism evidence="3 4">
    <name type="scientific">Chitinophaga solisilvae</name>
    <dbReference type="NCBI Taxonomy" id="1233460"/>
    <lineage>
        <taxon>Bacteria</taxon>
        <taxon>Pseudomonadati</taxon>
        <taxon>Bacteroidota</taxon>
        <taxon>Chitinophagia</taxon>
        <taxon>Chitinophagales</taxon>
        <taxon>Chitinophagaceae</taxon>
        <taxon>Chitinophaga</taxon>
    </lineage>
</organism>
<dbReference type="Gene3D" id="2.60.120.1440">
    <property type="match status" value="1"/>
</dbReference>
<dbReference type="Pfam" id="PF16344">
    <property type="entry name" value="FecR_C"/>
    <property type="match status" value="1"/>
</dbReference>
<proteinExistence type="predicted"/>
<evidence type="ECO:0000259" key="1">
    <source>
        <dbReference type="Pfam" id="PF04773"/>
    </source>
</evidence>
<dbReference type="PANTHER" id="PTHR30273:SF2">
    <property type="entry name" value="PROTEIN FECR"/>
    <property type="match status" value="1"/>
</dbReference>
<comment type="caution">
    <text evidence="3">The sequence shown here is derived from an EMBL/GenBank/DDBJ whole genome shotgun (WGS) entry which is preliminary data.</text>
</comment>
<dbReference type="GO" id="GO:0016989">
    <property type="term" value="F:sigma factor antagonist activity"/>
    <property type="evidence" value="ECO:0007669"/>
    <property type="project" value="TreeGrafter"/>
</dbReference>
<dbReference type="Gene3D" id="3.55.50.30">
    <property type="match status" value="1"/>
</dbReference>
<protein>
    <submittedName>
        <fullName evidence="3">DUF4974 domain-containing protein</fullName>
    </submittedName>
</protein>
<dbReference type="InterPro" id="IPR006860">
    <property type="entry name" value="FecR"/>
</dbReference>
<dbReference type="InterPro" id="IPR032508">
    <property type="entry name" value="FecR_C"/>
</dbReference>
<dbReference type="PIRSF" id="PIRSF018266">
    <property type="entry name" value="FecR"/>
    <property type="match status" value="1"/>
</dbReference>
<dbReference type="OrthoDB" id="643697at2"/>